<dbReference type="OrthoDB" id="10350717at2759"/>
<dbReference type="EMBL" id="CAJVPK010000405">
    <property type="protein sequence ID" value="CAG8505998.1"/>
    <property type="molecule type" value="Genomic_DNA"/>
</dbReference>
<keyword evidence="2" id="KW-1185">Reference proteome</keyword>
<protein>
    <submittedName>
        <fullName evidence="1">6705_t:CDS:1</fullName>
    </submittedName>
</protein>
<reference evidence="1" key="1">
    <citation type="submission" date="2021-06" db="EMBL/GenBank/DDBJ databases">
        <authorList>
            <person name="Kallberg Y."/>
            <person name="Tangrot J."/>
            <person name="Rosling A."/>
        </authorList>
    </citation>
    <scope>NUCLEOTIDE SEQUENCE</scope>
    <source>
        <strain evidence="1">AZ414A</strain>
    </source>
</reference>
<accession>A0A9N8ZT70</accession>
<gene>
    <name evidence="1" type="ORF">DEBURN_LOCUS4926</name>
</gene>
<proteinExistence type="predicted"/>
<evidence type="ECO:0000313" key="2">
    <source>
        <dbReference type="Proteomes" id="UP000789706"/>
    </source>
</evidence>
<name>A0A9N8ZT70_9GLOM</name>
<dbReference type="Proteomes" id="UP000789706">
    <property type="component" value="Unassembled WGS sequence"/>
</dbReference>
<sequence length="90" mass="10257">MNNLITNINRTSIFPPSLSIEEAINLLNSNRSLQNCHGQMLCKILVAKECRRLGENNKMKIASAASYLWKESTSQEKSDYIDLSIRSFYS</sequence>
<evidence type="ECO:0000313" key="1">
    <source>
        <dbReference type="EMBL" id="CAG8505998.1"/>
    </source>
</evidence>
<dbReference type="AlphaFoldDB" id="A0A9N8ZT70"/>
<organism evidence="1 2">
    <name type="scientific">Diversispora eburnea</name>
    <dbReference type="NCBI Taxonomy" id="1213867"/>
    <lineage>
        <taxon>Eukaryota</taxon>
        <taxon>Fungi</taxon>
        <taxon>Fungi incertae sedis</taxon>
        <taxon>Mucoromycota</taxon>
        <taxon>Glomeromycotina</taxon>
        <taxon>Glomeromycetes</taxon>
        <taxon>Diversisporales</taxon>
        <taxon>Diversisporaceae</taxon>
        <taxon>Diversispora</taxon>
    </lineage>
</organism>
<comment type="caution">
    <text evidence="1">The sequence shown here is derived from an EMBL/GenBank/DDBJ whole genome shotgun (WGS) entry which is preliminary data.</text>
</comment>